<evidence type="ECO:0000256" key="7">
    <source>
        <dbReference type="ARBA" id="ARBA00022692"/>
    </source>
</evidence>
<feature type="transmembrane region" description="Helical" evidence="10">
    <location>
        <begin position="235"/>
        <end position="254"/>
    </location>
</feature>
<keyword evidence="10" id="KW-0256">Endoplasmic reticulum</keyword>
<feature type="transmembrane region" description="Helical" evidence="10">
    <location>
        <begin position="69"/>
        <end position="88"/>
    </location>
</feature>
<gene>
    <name evidence="11" type="ORF">E4U60_005776</name>
</gene>
<dbReference type="OrthoDB" id="422086at2759"/>
<keyword evidence="7 10" id="KW-0812">Transmembrane</keyword>
<dbReference type="EMBL" id="SRPO01000052">
    <property type="protein sequence ID" value="KAG5944719.1"/>
    <property type="molecule type" value="Genomic_DNA"/>
</dbReference>
<protein>
    <recommendedName>
        <fullName evidence="3 10">Protein-S-isoprenylcysteine O-methyltransferase</fullName>
        <ecNumber evidence="3 10">2.1.1.100</ecNumber>
    </recommendedName>
</protein>
<dbReference type="InterPro" id="IPR007269">
    <property type="entry name" value="ICMT_MeTrfase"/>
</dbReference>
<dbReference type="PROSITE" id="PS51564">
    <property type="entry name" value="SAM_ICMT"/>
    <property type="match status" value="1"/>
</dbReference>
<dbReference type="PANTHER" id="PTHR12714:SF9">
    <property type="entry name" value="PROTEIN-S-ISOPRENYLCYSTEINE O-METHYLTRANSFERASE"/>
    <property type="match status" value="1"/>
</dbReference>
<dbReference type="GO" id="GO:0005789">
    <property type="term" value="C:endoplasmic reticulum membrane"/>
    <property type="evidence" value="ECO:0007669"/>
    <property type="project" value="UniProtKB-SubCell"/>
</dbReference>
<evidence type="ECO:0000256" key="2">
    <source>
        <dbReference type="ARBA" id="ARBA00009140"/>
    </source>
</evidence>
<sequence>MAANIASNGVHGVHHAQTSPFQHAISSPLDFDHRHTISTSENGSASAAPSFKSIYPNQSMSLSGIATRAFLLGTAFSAASLTTLLTLLLTSSPLWRISFFISALSLFHFLEFWTTAARNTPQATVSAFLLTANWPAYPIAHALGCLECLVTNTLFVNRHWAPSFIASITCLLGLAMVAVGQVVRSLAMLHAGTSFNHTVQTRKADSHILVTTGVYGLLRHPSYFGFFYWGLGTQLVLGNTFCLVGFAFVLWRFFRSRVWVEELKLVEFFGDEYVRYRGRVGTMIPFVG</sequence>
<comment type="caution">
    <text evidence="11">The sequence shown here is derived from an EMBL/GenBank/DDBJ whole genome shotgun (WGS) entry which is preliminary data.</text>
</comment>
<comment type="similarity">
    <text evidence="2 10">Belongs to the class VI-like SAM-binding methyltransferase superfamily. Isoprenylcysteine carboxyl methyltransferase family.</text>
</comment>
<evidence type="ECO:0000256" key="1">
    <source>
        <dbReference type="ARBA" id="ARBA00004141"/>
    </source>
</evidence>
<keyword evidence="8 10" id="KW-1133">Transmembrane helix</keyword>
<name>A0A9P7MGT3_9HYPO</name>
<dbReference type="Proteomes" id="UP000706124">
    <property type="component" value="Unassembled WGS sequence"/>
</dbReference>
<accession>A0A9P7MGT3</accession>
<dbReference type="GO" id="GO:0032259">
    <property type="term" value="P:methylation"/>
    <property type="evidence" value="ECO:0007669"/>
    <property type="project" value="UniProtKB-KW"/>
</dbReference>
<keyword evidence="6 10" id="KW-0949">S-adenosyl-L-methionine</keyword>
<dbReference type="Pfam" id="PF04140">
    <property type="entry name" value="ICMT"/>
    <property type="match status" value="1"/>
</dbReference>
<evidence type="ECO:0000256" key="5">
    <source>
        <dbReference type="ARBA" id="ARBA00022679"/>
    </source>
</evidence>
<evidence type="ECO:0000256" key="9">
    <source>
        <dbReference type="ARBA" id="ARBA00023136"/>
    </source>
</evidence>
<evidence type="ECO:0000256" key="10">
    <source>
        <dbReference type="RuleBase" id="RU362022"/>
    </source>
</evidence>
<keyword evidence="12" id="KW-1185">Reference proteome</keyword>
<evidence type="ECO:0000313" key="12">
    <source>
        <dbReference type="Proteomes" id="UP000706124"/>
    </source>
</evidence>
<keyword evidence="9 10" id="KW-0472">Membrane</keyword>
<dbReference type="GO" id="GO:0004671">
    <property type="term" value="F:protein C-terminal S-isoprenylcysteine carboxyl O-methyltransferase activity"/>
    <property type="evidence" value="ECO:0007669"/>
    <property type="project" value="UniProtKB-EC"/>
</dbReference>
<comment type="caution">
    <text evidence="10">Lacks conserved residue(s) required for the propagation of feature annotation.</text>
</comment>
<dbReference type="Gene3D" id="1.20.120.1630">
    <property type="match status" value="1"/>
</dbReference>
<comment type="subcellular location">
    <subcellularLocation>
        <location evidence="10">Endoplasmic reticulum membrane</location>
        <topology evidence="10">Multi-pass membrane protein</topology>
    </subcellularLocation>
    <subcellularLocation>
        <location evidence="1">Membrane</location>
        <topology evidence="1">Multi-pass membrane protein</topology>
    </subcellularLocation>
</comment>
<keyword evidence="4 10" id="KW-0489">Methyltransferase</keyword>
<dbReference type="InterPro" id="IPR025770">
    <property type="entry name" value="PPMT_MeTrfase"/>
</dbReference>
<comment type="catalytic activity">
    <reaction evidence="10">
        <text>[protein]-C-terminal S-[(2E,6E)-farnesyl]-L-cysteine + S-adenosyl-L-methionine = [protein]-C-terminal S-[(2E,6E)-farnesyl]-L-cysteine methyl ester + S-adenosyl-L-homocysteine</text>
        <dbReference type="Rhea" id="RHEA:21672"/>
        <dbReference type="Rhea" id="RHEA-COMP:12125"/>
        <dbReference type="Rhea" id="RHEA-COMP:12126"/>
        <dbReference type="ChEBI" id="CHEBI:57856"/>
        <dbReference type="ChEBI" id="CHEBI:59789"/>
        <dbReference type="ChEBI" id="CHEBI:90510"/>
        <dbReference type="ChEBI" id="CHEBI:90511"/>
        <dbReference type="EC" id="2.1.1.100"/>
    </reaction>
</comment>
<dbReference type="PANTHER" id="PTHR12714">
    <property type="entry name" value="PROTEIN-S ISOPRENYLCYSTEINE O-METHYLTRANSFERASE"/>
    <property type="match status" value="1"/>
</dbReference>
<keyword evidence="5" id="KW-0808">Transferase</keyword>
<evidence type="ECO:0000256" key="4">
    <source>
        <dbReference type="ARBA" id="ARBA00022603"/>
    </source>
</evidence>
<organism evidence="11 12">
    <name type="scientific">Claviceps pazoutovae</name>
    <dbReference type="NCBI Taxonomy" id="1649127"/>
    <lineage>
        <taxon>Eukaryota</taxon>
        <taxon>Fungi</taxon>
        <taxon>Dikarya</taxon>
        <taxon>Ascomycota</taxon>
        <taxon>Pezizomycotina</taxon>
        <taxon>Sordariomycetes</taxon>
        <taxon>Hypocreomycetidae</taxon>
        <taxon>Hypocreales</taxon>
        <taxon>Clavicipitaceae</taxon>
        <taxon>Claviceps</taxon>
    </lineage>
</organism>
<proteinExistence type="inferred from homology"/>
<feature type="transmembrane region" description="Helical" evidence="10">
    <location>
        <begin position="164"/>
        <end position="187"/>
    </location>
</feature>
<evidence type="ECO:0000256" key="6">
    <source>
        <dbReference type="ARBA" id="ARBA00022691"/>
    </source>
</evidence>
<dbReference type="EC" id="2.1.1.100" evidence="3 10"/>
<dbReference type="AlphaFoldDB" id="A0A9P7MGT3"/>
<evidence type="ECO:0000256" key="8">
    <source>
        <dbReference type="ARBA" id="ARBA00022989"/>
    </source>
</evidence>
<evidence type="ECO:0000313" key="11">
    <source>
        <dbReference type="EMBL" id="KAG5944719.1"/>
    </source>
</evidence>
<evidence type="ECO:0000256" key="3">
    <source>
        <dbReference type="ARBA" id="ARBA00012151"/>
    </source>
</evidence>
<reference evidence="11 12" key="1">
    <citation type="journal article" date="2020" name="bioRxiv">
        <title>Whole genome comparisons of ergot fungi reveals the divergence and evolution of species within the genus Claviceps are the result of varying mechanisms driving genome evolution and host range expansion.</title>
        <authorList>
            <person name="Wyka S.A."/>
            <person name="Mondo S.J."/>
            <person name="Liu M."/>
            <person name="Dettman J."/>
            <person name="Nalam V."/>
            <person name="Broders K.D."/>
        </authorList>
    </citation>
    <scope>NUCLEOTIDE SEQUENCE [LARGE SCALE GENOMIC DNA]</scope>
    <source>
        <strain evidence="11 12">CCC 1485</strain>
    </source>
</reference>